<dbReference type="SMART" id="SM00382">
    <property type="entry name" value="AAA"/>
    <property type="match status" value="1"/>
</dbReference>
<dbReference type="GO" id="GO:0005886">
    <property type="term" value="C:plasma membrane"/>
    <property type="evidence" value="ECO:0007669"/>
    <property type="project" value="TreeGrafter"/>
</dbReference>
<dbReference type="InterPro" id="IPR017911">
    <property type="entry name" value="MacB-like_ATP-bd"/>
</dbReference>
<dbReference type="PROSITE" id="PS50893">
    <property type="entry name" value="ABC_TRANSPORTER_2"/>
    <property type="match status" value="1"/>
</dbReference>
<evidence type="ECO:0000313" key="7">
    <source>
        <dbReference type="Proteomes" id="UP000510886"/>
    </source>
</evidence>
<dbReference type="CDD" id="cd03255">
    <property type="entry name" value="ABC_MJ0796_LolCDE_FtsE"/>
    <property type="match status" value="1"/>
</dbReference>
<dbReference type="GO" id="GO:0022857">
    <property type="term" value="F:transmembrane transporter activity"/>
    <property type="evidence" value="ECO:0007669"/>
    <property type="project" value="TreeGrafter"/>
</dbReference>
<dbReference type="Pfam" id="PF00005">
    <property type="entry name" value="ABC_tran"/>
    <property type="match status" value="1"/>
</dbReference>
<dbReference type="InterPro" id="IPR027417">
    <property type="entry name" value="P-loop_NTPase"/>
</dbReference>
<keyword evidence="2" id="KW-0547">Nucleotide-binding</keyword>
<sequence length="251" mass="27728">MKKEQIVTVSQLRKIYGKKGGRQYEALKDVSFNVTKGEFVAIMGSSGAGKTTLLNMLATFDKPTSGHVTIAGHDVTSLKGKHLANFRGQEIGFIFQDFNLLESLTVAENIRLPLSLQGVKASQITPAVEKIAETLEIAPLLAKYPAELSGGQKQRVAVARSLVHQPSILLGDEPTGALDSKTSREMLNLLEKINREQAMSILMVTHDPFTASYCQRIIFIKDGQVGQEIYRGDRSRQEFYQEILDVLGTFE</sequence>
<proteinExistence type="predicted"/>
<dbReference type="FunFam" id="3.40.50.300:FF:000032">
    <property type="entry name" value="Export ABC transporter ATP-binding protein"/>
    <property type="match status" value="1"/>
</dbReference>
<evidence type="ECO:0000256" key="2">
    <source>
        <dbReference type="ARBA" id="ARBA00022741"/>
    </source>
</evidence>
<evidence type="ECO:0000256" key="4">
    <source>
        <dbReference type="ARBA" id="ARBA00022970"/>
    </source>
</evidence>
<dbReference type="PANTHER" id="PTHR24220:SF674">
    <property type="entry name" value="BACITRACIN EXPORT ATP-BINDING PROTEIN BCEA"/>
    <property type="match status" value="1"/>
</dbReference>
<dbReference type="Proteomes" id="UP000510886">
    <property type="component" value="Chromosome"/>
</dbReference>
<evidence type="ECO:0000256" key="3">
    <source>
        <dbReference type="ARBA" id="ARBA00022840"/>
    </source>
</evidence>
<evidence type="ECO:0000256" key="1">
    <source>
        <dbReference type="ARBA" id="ARBA00022448"/>
    </source>
</evidence>
<dbReference type="KEGG" id="lsw:GTO87_07480"/>
<evidence type="ECO:0000259" key="5">
    <source>
        <dbReference type="PROSITE" id="PS50893"/>
    </source>
</evidence>
<dbReference type="PANTHER" id="PTHR24220">
    <property type="entry name" value="IMPORT ATP-BINDING PROTEIN"/>
    <property type="match status" value="1"/>
</dbReference>
<protein>
    <submittedName>
        <fullName evidence="6">ATP-binding cassette domain-containing protein</fullName>
    </submittedName>
</protein>
<reference evidence="6 7" key="1">
    <citation type="submission" date="2020-01" db="EMBL/GenBank/DDBJ databases">
        <title>Complete and circular genome sequences of six lactobacillus isolates from horses.</title>
        <authorList>
            <person name="Hassan H.M."/>
        </authorList>
    </citation>
    <scope>NUCLEOTIDE SEQUENCE [LARGE SCALE GENOMIC DNA]</scope>
    <source>
        <strain evidence="6 7">1A</strain>
    </source>
</reference>
<keyword evidence="3 6" id="KW-0067">ATP-binding</keyword>
<dbReference type="RefSeq" id="WP_180848635.1">
    <property type="nucleotide sequence ID" value="NZ_CP047418.1"/>
</dbReference>
<dbReference type="SUPFAM" id="SSF52540">
    <property type="entry name" value="P-loop containing nucleoside triphosphate hydrolases"/>
    <property type="match status" value="1"/>
</dbReference>
<dbReference type="GO" id="GO:0006865">
    <property type="term" value="P:amino acid transport"/>
    <property type="evidence" value="ECO:0007669"/>
    <property type="project" value="UniProtKB-KW"/>
</dbReference>
<name>A0A7H9ELR6_9LACO</name>
<dbReference type="AlphaFoldDB" id="A0A7H9ELR6"/>
<dbReference type="GO" id="GO:0016887">
    <property type="term" value="F:ATP hydrolysis activity"/>
    <property type="evidence" value="ECO:0007669"/>
    <property type="project" value="InterPro"/>
</dbReference>
<keyword evidence="4" id="KW-0029">Amino-acid transport</keyword>
<dbReference type="GO" id="GO:0005524">
    <property type="term" value="F:ATP binding"/>
    <property type="evidence" value="ECO:0007669"/>
    <property type="project" value="UniProtKB-KW"/>
</dbReference>
<dbReference type="GO" id="GO:0098796">
    <property type="term" value="C:membrane protein complex"/>
    <property type="evidence" value="ECO:0007669"/>
    <property type="project" value="UniProtKB-ARBA"/>
</dbReference>
<dbReference type="Gene3D" id="3.40.50.300">
    <property type="entry name" value="P-loop containing nucleotide triphosphate hydrolases"/>
    <property type="match status" value="1"/>
</dbReference>
<feature type="domain" description="ABC transporter" evidence="5">
    <location>
        <begin position="7"/>
        <end position="247"/>
    </location>
</feature>
<accession>A0A7H9ELR6</accession>
<gene>
    <name evidence="6" type="ORF">GTO87_07480</name>
</gene>
<dbReference type="InterPro" id="IPR015854">
    <property type="entry name" value="ABC_transpr_LolD-like"/>
</dbReference>
<evidence type="ECO:0000313" key="6">
    <source>
        <dbReference type="EMBL" id="QLL78431.1"/>
    </source>
</evidence>
<dbReference type="InterPro" id="IPR003439">
    <property type="entry name" value="ABC_transporter-like_ATP-bd"/>
</dbReference>
<organism evidence="6 7">
    <name type="scientific">Ligilactobacillus saerimneri</name>
    <dbReference type="NCBI Taxonomy" id="228229"/>
    <lineage>
        <taxon>Bacteria</taxon>
        <taxon>Bacillati</taxon>
        <taxon>Bacillota</taxon>
        <taxon>Bacilli</taxon>
        <taxon>Lactobacillales</taxon>
        <taxon>Lactobacillaceae</taxon>
        <taxon>Ligilactobacillus</taxon>
    </lineage>
</organism>
<dbReference type="InterPro" id="IPR003593">
    <property type="entry name" value="AAA+_ATPase"/>
</dbReference>
<dbReference type="EMBL" id="CP047418">
    <property type="protein sequence ID" value="QLL78431.1"/>
    <property type="molecule type" value="Genomic_DNA"/>
</dbReference>
<dbReference type="InterPro" id="IPR017871">
    <property type="entry name" value="ABC_transporter-like_CS"/>
</dbReference>
<dbReference type="PROSITE" id="PS00211">
    <property type="entry name" value="ABC_TRANSPORTER_1"/>
    <property type="match status" value="1"/>
</dbReference>
<keyword evidence="1" id="KW-0813">Transport</keyword>